<dbReference type="FunFam" id="3.30.70.580:FF:000001">
    <property type="entry name" value="tRNA pseudouridine synthase A"/>
    <property type="match status" value="1"/>
</dbReference>
<dbReference type="InterPro" id="IPR020094">
    <property type="entry name" value="TruA/RsuA/RluB/E/F_N"/>
</dbReference>
<dbReference type="EC" id="5.4.99.12" evidence="4"/>
<gene>
    <name evidence="4 9" type="primary">truA</name>
    <name evidence="9" type="ORF">H9900_03920</name>
</gene>
<dbReference type="AlphaFoldDB" id="A0A9D1TM99"/>
<evidence type="ECO:0000256" key="3">
    <source>
        <dbReference type="ARBA" id="ARBA00023235"/>
    </source>
</evidence>
<evidence type="ECO:0000256" key="6">
    <source>
        <dbReference type="PIRSR" id="PIRSR001430-2"/>
    </source>
</evidence>
<dbReference type="PANTHER" id="PTHR11142">
    <property type="entry name" value="PSEUDOURIDYLATE SYNTHASE"/>
    <property type="match status" value="1"/>
</dbReference>
<dbReference type="CDD" id="cd02570">
    <property type="entry name" value="PseudoU_synth_EcTruA"/>
    <property type="match status" value="1"/>
</dbReference>
<dbReference type="NCBIfam" id="TIGR00071">
    <property type="entry name" value="hisT_truA"/>
    <property type="match status" value="1"/>
</dbReference>
<feature type="domain" description="Pseudouridine synthase I TruA alpha/beta" evidence="8">
    <location>
        <begin position="143"/>
        <end position="243"/>
    </location>
</feature>
<dbReference type="InterPro" id="IPR001406">
    <property type="entry name" value="PsdUridine_synth_TruA"/>
</dbReference>
<comment type="similarity">
    <text evidence="1 4 7">Belongs to the tRNA pseudouridine synthase TruA family.</text>
</comment>
<evidence type="ECO:0000256" key="2">
    <source>
        <dbReference type="ARBA" id="ARBA00022694"/>
    </source>
</evidence>
<dbReference type="Gene3D" id="3.30.70.660">
    <property type="entry name" value="Pseudouridine synthase I, catalytic domain, C-terminal subdomain"/>
    <property type="match status" value="1"/>
</dbReference>
<keyword evidence="2 4" id="KW-0819">tRNA processing</keyword>
<evidence type="ECO:0000256" key="7">
    <source>
        <dbReference type="RuleBase" id="RU003792"/>
    </source>
</evidence>
<evidence type="ECO:0000256" key="1">
    <source>
        <dbReference type="ARBA" id="ARBA00009375"/>
    </source>
</evidence>
<dbReference type="Pfam" id="PF01416">
    <property type="entry name" value="PseudoU_synth_1"/>
    <property type="match status" value="2"/>
</dbReference>
<organism evidence="9 10">
    <name type="scientific">Candidatus Monoglobus merdigallinarum</name>
    <dbReference type="NCBI Taxonomy" id="2838698"/>
    <lineage>
        <taxon>Bacteria</taxon>
        <taxon>Bacillati</taxon>
        <taxon>Bacillota</taxon>
        <taxon>Clostridia</taxon>
        <taxon>Monoglobales</taxon>
        <taxon>Monoglobaceae</taxon>
        <taxon>Monoglobus</taxon>
    </lineage>
</organism>
<comment type="catalytic activity">
    <reaction evidence="4 7">
        <text>uridine(38/39/40) in tRNA = pseudouridine(38/39/40) in tRNA</text>
        <dbReference type="Rhea" id="RHEA:22376"/>
        <dbReference type="Rhea" id="RHEA-COMP:10085"/>
        <dbReference type="Rhea" id="RHEA-COMP:10087"/>
        <dbReference type="ChEBI" id="CHEBI:65314"/>
        <dbReference type="ChEBI" id="CHEBI:65315"/>
        <dbReference type="EC" id="5.4.99.12"/>
    </reaction>
</comment>
<dbReference type="HAMAP" id="MF_00171">
    <property type="entry name" value="TruA"/>
    <property type="match status" value="1"/>
</dbReference>
<evidence type="ECO:0000256" key="4">
    <source>
        <dbReference type="HAMAP-Rule" id="MF_00171"/>
    </source>
</evidence>
<dbReference type="SUPFAM" id="SSF55120">
    <property type="entry name" value="Pseudouridine synthase"/>
    <property type="match status" value="1"/>
</dbReference>
<dbReference type="InterPro" id="IPR020095">
    <property type="entry name" value="PsdUridine_synth_TruA_C"/>
</dbReference>
<dbReference type="GO" id="GO:0160147">
    <property type="term" value="F:tRNA pseudouridine(38-40) synthase activity"/>
    <property type="evidence" value="ECO:0007669"/>
    <property type="project" value="UniProtKB-EC"/>
</dbReference>
<dbReference type="PANTHER" id="PTHR11142:SF0">
    <property type="entry name" value="TRNA PSEUDOURIDINE SYNTHASE-LIKE 1"/>
    <property type="match status" value="1"/>
</dbReference>
<comment type="subunit">
    <text evidence="4">Homodimer.</text>
</comment>
<reference evidence="9" key="2">
    <citation type="submission" date="2021-04" db="EMBL/GenBank/DDBJ databases">
        <authorList>
            <person name="Gilroy R."/>
        </authorList>
    </citation>
    <scope>NUCLEOTIDE SEQUENCE</scope>
    <source>
        <strain evidence="9">5790</strain>
    </source>
</reference>
<feature type="domain" description="Pseudouridine synthase I TruA alpha/beta" evidence="8">
    <location>
        <begin position="10"/>
        <end position="103"/>
    </location>
</feature>
<proteinExistence type="inferred from homology"/>
<comment type="function">
    <text evidence="4">Formation of pseudouridine at positions 38, 39 and 40 in the anticodon stem and loop of transfer RNAs.</text>
</comment>
<dbReference type="EMBL" id="DXIJ01000078">
    <property type="protein sequence ID" value="HIV85939.1"/>
    <property type="molecule type" value="Genomic_DNA"/>
</dbReference>
<dbReference type="InterPro" id="IPR020097">
    <property type="entry name" value="PsdUridine_synth_TruA_a/b_dom"/>
</dbReference>
<comment type="caution">
    <text evidence="9">The sequence shown here is derived from an EMBL/GenBank/DDBJ whole genome shotgun (WGS) entry which is preliminary data.</text>
</comment>
<reference evidence="9" key="1">
    <citation type="journal article" date="2021" name="PeerJ">
        <title>Extensive microbial diversity within the chicken gut microbiome revealed by metagenomics and culture.</title>
        <authorList>
            <person name="Gilroy R."/>
            <person name="Ravi A."/>
            <person name="Getino M."/>
            <person name="Pursley I."/>
            <person name="Horton D.L."/>
            <person name="Alikhan N.F."/>
            <person name="Baker D."/>
            <person name="Gharbi K."/>
            <person name="Hall N."/>
            <person name="Watson M."/>
            <person name="Adriaenssens E.M."/>
            <person name="Foster-Nyarko E."/>
            <person name="Jarju S."/>
            <person name="Secka A."/>
            <person name="Antonio M."/>
            <person name="Oren A."/>
            <person name="Chaudhuri R.R."/>
            <person name="La Ragione R."/>
            <person name="Hildebrand F."/>
            <person name="Pallen M.J."/>
        </authorList>
    </citation>
    <scope>NUCLEOTIDE SEQUENCE</scope>
    <source>
        <strain evidence="9">5790</strain>
    </source>
</reference>
<dbReference type="GO" id="GO:0003723">
    <property type="term" value="F:RNA binding"/>
    <property type="evidence" value="ECO:0007669"/>
    <property type="project" value="InterPro"/>
</dbReference>
<keyword evidence="3 4" id="KW-0413">Isomerase</keyword>
<feature type="binding site" evidence="4 6">
    <location>
        <position position="110"/>
    </location>
    <ligand>
        <name>substrate</name>
    </ligand>
</feature>
<accession>A0A9D1TM99</accession>
<dbReference type="GO" id="GO:0031119">
    <property type="term" value="P:tRNA pseudouridine synthesis"/>
    <property type="evidence" value="ECO:0007669"/>
    <property type="project" value="UniProtKB-UniRule"/>
</dbReference>
<name>A0A9D1TM99_9FIRM</name>
<comment type="caution">
    <text evidence="4">Lacks conserved residue(s) required for the propagation of feature annotation.</text>
</comment>
<sequence length="245" mass="27388">MKNIALKICYDGTNYHGWQYQQNGLTVQETIETAIKKATGEQIRVTGCSRTDAGVHALEYILNFRSGTRIPAERLPYALNFYLPNDISAQEAWEAPEDFSARFSVKGKRYIYKILNHVFKNPFLSKYSWHFPYPLDLEKINRAAAAFEGKHDFRGFMASGGQQRTTVRTVRACFAERTAPDLITVTVEADAFLYNMVRIIVGTLADAGSGKLDPDALPALIASGDRRLGGITAPPQGLFLQKVYL</sequence>
<evidence type="ECO:0000313" key="10">
    <source>
        <dbReference type="Proteomes" id="UP000824162"/>
    </source>
</evidence>
<dbReference type="Gene3D" id="3.30.70.580">
    <property type="entry name" value="Pseudouridine synthase I, catalytic domain, N-terminal subdomain"/>
    <property type="match status" value="1"/>
</dbReference>
<protein>
    <recommendedName>
        <fullName evidence="4">tRNA pseudouridine synthase A</fullName>
        <ecNumber evidence="4">5.4.99.12</ecNumber>
    </recommendedName>
    <alternativeName>
        <fullName evidence="4">tRNA pseudouridine(38-40) synthase</fullName>
    </alternativeName>
    <alternativeName>
        <fullName evidence="4">tRNA pseudouridylate synthase I</fullName>
    </alternativeName>
    <alternativeName>
        <fullName evidence="4">tRNA-uridine isomerase I</fullName>
    </alternativeName>
</protein>
<evidence type="ECO:0000313" key="9">
    <source>
        <dbReference type="EMBL" id="HIV85939.1"/>
    </source>
</evidence>
<dbReference type="InterPro" id="IPR020103">
    <property type="entry name" value="PsdUridine_synth_cat_dom_sf"/>
</dbReference>
<feature type="active site" description="Nucleophile" evidence="4 5">
    <location>
        <position position="52"/>
    </location>
</feature>
<evidence type="ECO:0000259" key="8">
    <source>
        <dbReference type="Pfam" id="PF01416"/>
    </source>
</evidence>
<dbReference type="PIRSF" id="PIRSF001430">
    <property type="entry name" value="tRNA_psdUrid_synth"/>
    <property type="match status" value="1"/>
</dbReference>
<dbReference type="Proteomes" id="UP000824162">
    <property type="component" value="Unassembled WGS sequence"/>
</dbReference>
<evidence type="ECO:0000256" key="5">
    <source>
        <dbReference type="PIRSR" id="PIRSR001430-1"/>
    </source>
</evidence>